<evidence type="ECO:0000256" key="1">
    <source>
        <dbReference type="ARBA" id="ARBA00022723"/>
    </source>
</evidence>
<reference evidence="7 8" key="1">
    <citation type="submission" date="2016-07" db="EMBL/GenBank/DDBJ databases">
        <title>Pervasive Adenine N6-methylation of Active Genes in Fungi.</title>
        <authorList>
            <consortium name="DOE Joint Genome Institute"/>
            <person name="Mondo S.J."/>
            <person name="Dannebaum R.O."/>
            <person name="Kuo R.C."/>
            <person name="Labutti K."/>
            <person name="Haridas S."/>
            <person name="Kuo A."/>
            <person name="Salamov A."/>
            <person name="Ahrendt S.R."/>
            <person name="Lipzen A."/>
            <person name="Sullivan W."/>
            <person name="Andreopoulos W.B."/>
            <person name="Clum A."/>
            <person name="Lindquist E."/>
            <person name="Daum C."/>
            <person name="Ramamoorthy G.K."/>
            <person name="Gryganskyi A."/>
            <person name="Culley D."/>
            <person name="Magnuson J.K."/>
            <person name="James T.Y."/>
            <person name="O'Malley M.A."/>
            <person name="Stajich J.E."/>
            <person name="Spatafora J.W."/>
            <person name="Visel A."/>
            <person name="Grigoriev I.V."/>
        </authorList>
    </citation>
    <scope>NUCLEOTIDE SEQUENCE [LARGE SCALE GENOMIC DNA]</scope>
    <source>
        <strain evidence="7 8">NRRL 2496</strain>
    </source>
</reference>
<dbReference type="InParanoid" id="A0A1X2GYZ5"/>
<evidence type="ECO:0000313" key="7">
    <source>
        <dbReference type="EMBL" id="ORY89224.1"/>
    </source>
</evidence>
<sequence>MSTLDDYATTVRDECMETLITMCVSPTHERVQLTCAKILLVMAIKYRTTVTRITLQVIDQLINSCIGMSHRVLPIIMVQSRKSHARRGYLRQRHDFSSSSSEDEENRSSLFMKFELPMVSRLQFVGALSALRILLENEDVFGNVITVFTPVTPPPLPDAIENFTESLVMLSLYPVLDHWTPPGKRHRNADDLDEEEAKSAYEQLLGWIASTTCIKRRKSEEIVSSASSSTADTDGLSEDDEDEEDEDDDDEMPITMPRTVESAAERLGETRRKGEELDSTTVTDDVSTVHYSKLYAGFASRSLMVLRSTLRYASVRHHVVSKMHFVEALIYMFRHCRSLSDHVLNCLGAMIASDPSYVMPEGPLQVMAISIWSHAQPPLMQRRSFHFYARLILTYCTRCISQTEETKGNRPGFVEIDMVRRTRYSLVNHETRLEARNDSWTFETVRATHGTVGAGRYVFEVVLATDGLMQVGWVNDAFQVDPEAGRGVGDDAHSYGYDGRRVKKWHAQDNSRRRNYGKLWNVGATVTCALDLERGEIRYYQNGKDLGVAFTDLDVTKTWYPAVSLSTGQECRFRFGGVLDKIRHMPEGYMAMAELARSGMSTSDHIEDFVDDAVEDLTEHMRRMSFQSPNPQQPQEMDEYDVLAEKLRCISFQSPNPQPTEDIQEENIDEVDKKGEEETTLPVLPMRLGRAEDYSILPSLFFELTFAALQGYIAIICLIARD</sequence>
<gene>
    <name evidence="7" type="ORF">BCR43DRAFT_124215</name>
</gene>
<feature type="region of interest" description="Disordered" evidence="4">
    <location>
        <begin position="219"/>
        <end position="282"/>
    </location>
</feature>
<dbReference type="Pfam" id="PF00622">
    <property type="entry name" value="SPRY"/>
    <property type="match status" value="1"/>
</dbReference>
<feature type="compositionally biased region" description="Low complexity" evidence="4">
    <location>
        <begin position="224"/>
        <end position="234"/>
    </location>
</feature>
<protein>
    <recommendedName>
        <fullName evidence="6">B30.2/SPRY domain-containing protein</fullName>
    </recommendedName>
</protein>
<feature type="domain" description="B30.2/SPRY" evidence="6">
    <location>
        <begin position="379"/>
        <end position="580"/>
    </location>
</feature>
<dbReference type="STRING" id="13706.A0A1X2GYZ5"/>
<dbReference type="AlphaFoldDB" id="A0A1X2GYZ5"/>
<evidence type="ECO:0000259" key="6">
    <source>
        <dbReference type="PROSITE" id="PS50188"/>
    </source>
</evidence>
<feature type="transmembrane region" description="Helical" evidence="5">
    <location>
        <begin position="700"/>
        <end position="720"/>
    </location>
</feature>
<dbReference type="InterPro" id="IPR043136">
    <property type="entry name" value="B30.2/SPRY_sf"/>
</dbReference>
<feature type="region of interest" description="Disordered" evidence="4">
    <location>
        <begin position="653"/>
        <end position="678"/>
    </location>
</feature>
<dbReference type="PANTHER" id="PTHR13363">
    <property type="entry name" value="RING FINGER AND SRY DOMAIN-CONTAINING"/>
    <property type="match status" value="1"/>
</dbReference>
<keyword evidence="5" id="KW-0812">Transmembrane</keyword>
<dbReference type="InterPro" id="IPR045129">
    <property type="entry name" value="RNF123/RKP/RSPRY1"/>
</dbReference>
<feature type="compositionally biased region" description="Basic and acidic residues" evidence="4">
    <location>
        <begin position="263"/>
        <end position="276"/>
    </location>
</feature>
<dbReference type="Proteomes" id="UP000242180">
    <property type="component" value="Unassembled WGS sequence"/>
</dbReference>
<dbReference type="OrthoDB" id="2967263at2759"/>
<dbReference type="GO" id="GO:0008270">
    <property type="term" value="F:zinc ion binding"/>
    <property type="evidence" value="ECO:0007669"/>
    <property type="project" value="UniProtKB-KW"/>
</dbReference>
<dbReference type="SMART" id="SM00449">
    <property type="entry name" value="SPRY"/>
    <property type="match status" value="1"/>
</dbReference>
<dbReference type="PROSITE" id="PS50188">
    <property type="entry name" value="B302_SPRY"/>
    <property type="match status" value="1"/>
</dbReference>
<dbReference type="Gene3D" id="2.60.120.920">
    <property type="match status" value="1"/>
</dbReference>
<evidence type="ECO:0000256" key="2">
    <source>
        <dbReference type="ARBA" id="ARBA00022771"/>
    </source>
</evidence>
<evidence type="ECO:0000256" key="4">
    <source>
        <dbReference type="SAM" id="MobiDB-lite"/>
    </source>
</evidence>
<dbReference type="InterPro" id="IPR003877">
    <property type="entry name" value="SPRY_dom"/>
</dbReference>
<evidence type="ECO:0000256" key="3">
    <source>
        <dbReference type="ARBA" id="ARBA00022833"/>
    </source>
</evidence>
<dbReference type="EMBL" id="MCGN01000017">
    <property type="protein sequence ID" value="ORY89224.1"/>
    <property type="molecule type" value="Genomic_DNA"/>
</dbReference>
<accession>A0A1X2GYZ5</accession>
<keyword evidence="1" id="KW-0479">Metal-binding</keyword>
<dbReference type="InterPro" id="IPR013320">
    <property type="entry name" value="ConA-like_dom_sf"/>
</dbReference>
<name>A0A1X2GYZ5_SYNRA</name>
<proteinExistence type="predicted"/>
<keyword evidence="8" id="KW-1185">Reference proteome</keyword>
<evidence type="ECO:0000256" key="5">
    <source>
        <dbReference type="SAM" id="Phobius"/>
    </source>
</evidence>
<dbReference type="GO" id="GO:0051603">
    <property type="term" value="P:proteolysis involved in protein catabolic process"/>
    <property type="evidence" value="ECO:0007669"/>
    <property type="project" value="TreeGrafter"/>
</dbReference>
<evidence type="ECO:0000313" key="8">
    <source>
        <dbReference type="Proteomes" id="UP000242180"/>
    </source>
</evidence>
<organism evidence="7 8">
    <name type="scientific">Syncephalastrum racemosum</name>
    <name type="common">Filamentous fungus</name>
    <dbReference type="NCBI Taxonomy" id="13706"/>
    <lineage>
        <taxon>Eukaryota</taxon>
        <taxon>Fungi</taxon>
        <taxon>Fungi incertae sedis</taxon>
        <taxon>Mucoromycota</taxon>
        <taxon>Mucoromycotina</taxon>
        <taxon>Mucoromycetes</taxon>
        <taxon>Mucorales</taxon>
        <taxon>Syncephalastraceae</taxon>
        <taxon>Syncephalastrum</taxon>
    </lineage>
</organism>
<dbReference type="PANTHER" id="PTHR13363:SF5">
    <property type="entry name" value="E3 UBIQUITIN-PROTEIN LIGASE RNF123"/>
    <property type="match status" value="1"/>
</dbReference>
<keyword evidence="5" id="KW-1133">Transmembrane helix</keyword>
<keyword evidence="3" id="KW-0862">Zinc</keyword>
<comment type="caution">
    <text evidence="7">The sequence shown here is derived from an EMBL/GenBank/DDBJ whole genome shotgun (WGS) entry which is preliminary data.</text>
</comment>
<dbReference type="InterPro" id="IPR001870">
    <property type="entry name" value="B30.2/SPRY"/>
</dbReference>
<dbReference type="GO" id="GO:0004842">
    <property type="term" value="F:ubiquitin-protein transferase activity"/>
    <property type="evidence" value="ECO:0007669"/>
    <property type="project" value="InterPro"/>
</dbReference>
<dbReference type="SUPFAM" id="SSF49899">
    <property type="entry name" value="Concanavalin A-like lectins/glucanases"/>
    <property type="match status" value="1"/>
</dbReference>
<keyword evidence="5" id="KW-0472">Membrane</keyword>
<keyword evidence="2" id="KW-0863">Zinc-finger</keyword>
<feature type="compositionally biased region" description="Acidic residues" evidence="4">
    <location>
        <begin position="235"/>
        <end position="252"/>
    </location>
</feature>
<dbReference type="GO" id="GO:0005737">
    <property type="term" value="C:cytoplasm"/>
    <property type="evidence" value="ECO:0007669"/>
    <property type="project" value="TreeGrafter"/>
</dbReference>